<dbReference type="Pfam" id="PF22996">
    <property type="entry name" value="C2H2-2nd_BIRD-IDD"/>
    <property type="match status" value="1"/>
</dbReference>
<gene>
    <name evidence="10" type="ORF">HID58_076534</name>
</gene>
<evidence type="ECO:0000256" key="1">
    <source>
        <dbReference type="ARBA" id="ARBA00022723"/>
    </source>
</evidence>
<dbReference type="InterPro" id="IPR055185">
    <property type="entry name" value="C2CH-4th_BIRD-IDD"/>
</dbReference>
<feature type="compositionally biased region" description="Polar residues" evidence="8">
    <location>
        <begin position="577"/>
        <end position="590"/>
    </location>
</feature>
<dbReference type="Pfam" id="PF22992">
    <property type="entry name" value="C2CH-4th_BIRD-IDD"/>
    <property type="match status" value="1"/>
</dbReference>
<feature type="compositionally biased region" description="Low complexity" evidence="8">
    <location>
        <begin position="254"/>
        <end position="264"/>
    </location>
</feature>
<feature type="domain" description="C2H2-type" evidence="9">
    <location>
        <begin position="84"/>
        <end position="106"/>
    </location>
</feature>
<dbReference type="InterPro" id="IPR055187">
    <property type="entry name" value="C2CH-3rd_BIRD-IDD"/>
</dbReference>
<proteinExistence type="predicted"/>
<dbReference type="InterPro" id="IPR013087">
    <property type="entry name" value="Znf_C2H2_type"/>
</dbReference>
<accession>A0ABQ7YN20</accession>
<evidence type="ECO:0000259" key="9">
    <source>
        <dbReference type="PROSITE" id="PS50157"/>
    </source>
</evidence>
<evidence type="ECO:0000256" key="4">
    <source>
        <dbReference type="ARBA" id="ARBA00022833"/>
    </source>
</evidence>
<evidence type="ECO:0000256" key="3">
    <source>
        <dbReference type="ARBA" id="ARBA00022771"/>
    </source>
</evidence>
<dbReference type="Proteomes" id="UP000824890">
    <property type="component" value="Unassembled WGS sequence"/>
</dbReference>
<dbReference type="Gene3D" id="3.30.160.60">
    <property type="entry name" value="Classic Zinc Finger"/>
    <property type="match status" value="1"/>
</dbReference>
<evidence type="ECO:0000313" key="11">
    <source>
        <dbReference type="Proteomes" id="UP000824890"/>
    </source>
</evidence>
<sequence length="610" mass="65345">MAASSSSAASFFGVRQDEQSHLLPPNSSAAVPPPPPPPHHRPPQPQQPLEAPPQKKKRNQPRTPNSDAEVIALSPKTLMATNRFICEVCNKGFQREQNLQLHRRGHNLPWKLKQKSTKEVKRKVYLCPEPSCVHHDPSRALGDLTGIKKHYYRKHGEKKWKCEKCSKRYAVQSDWKAHSKTCGTKEYRCDCGTLFSRFAFCFASKSSMLLSLSFVQRDSFITHRAFCDALAQESARHPTSLTSLPSHHFPYGQNTNNSNNNTSSMILGLPHIGNPQNLDHQSGDVLRLGSGGGGGGGASRSSSDLIAANASGYFMQEQNPSFHDQQDHHQHQQQGFLAASNNIKPSPMNFQQSLMQFSNDNHNSPSSNLFNLSFLSGNNGIASGTSNPNAAAVPSGNHMISNHFGGENAVGGSGGGSTGLFPNNLMSSAGRINSGAVPSLYSSSMQNPNSASHMSATALLQKAAQMGSSTSSSNNNTNNASSILRSFGSGMYGENESNLHDLMNSFSNPGATGNSANGVDSQFGTYGGVNKGLSADKQNMTRDFLGVGQIVRSMSGSAGFQQQQQQQHGNGGRERVGSSSDSADRNSMNVNPGGGGSTSSPPYGIHHASF</sequence>
<dbReference type="PROSITE" id="PS50157">
    <property type="entry name" value="ZINC_FINGER_C2H2_2"/>
    <property type="match status" value="1"/>
</dbReference>
<dbReference type="PANTHER" id="PTHR10593:SF179">
    <property type="entry name" value="C2H2-TYPE DOMAIN-CONTAINING PROTEIN"/>
    <property type="match status" value="1"/>
</dbReference>
<dbReference type="InterPro" id="IPR055186">
    <property type="entry name" value="C2H2-2nd_BIRD-IDD"/>
</dbReference>
<dbReference type="EMBL" id="JAGKQM010000017">
    <property type="protein sequence ID" value="KAH0869512.1"/>
    <property type="molecule type" value="Genomic_DNA"/>
</dbReference>
<feature type="compositionally biased region" description="Low complexity" evidence="8">
    <location>
        <begin position="468"/>
        <end position="481"/>
    </location>
</feature>
<evidence type="ECO:0000313" key="10">
    <source>
        <dbReference type="EMBL" id="KAH0869512.1"/>
    </source>
</evidence>
<evidence type="ECO:0000256" key="6">
    <source>
        <dbReference type="ARBA" id="ARBA00023163"/>
    </source>
</evidence>
<protein>
    <recommendedName>
        <fullName evidence="9">C2H2-type domain-containing protein</fullName>
    </recommendedName>
</protein>
<keyword evidence="5" id="KW-0805">Transcription regulation</keyword>
<name>A0ABQ7YN20_BRANA</name>
<feature type="compositionally biased region" description="Gly residues" evidence="8">
    <location>
        <begin position="289"/>
        <end position="298"/>
    </location>
</feature>
<feature type="region of interest" description="Disordered" evidence="8">
    <location>
        <begin position="1"/>
        <end position="68"/>
    </location>
</feature>
<keyword evidence="11" id="KW-1185">Reference proteome</keyword>
<dbReference type="SUPFAM" id="SSF57667">
    <property type="entry name" value="beta-beta-alpha zinc fingers"/>
    <property type="match status" value="1"/>
</dbReference>
<feature type="compositionally biased region" description="Low complexity" evidence="8">
    <location>
        <begin position="1"/>
        <end position="10"/>
    </location>
</feature>
<dbReference type="InterPro" id="IPR031140">
    <property type="entry name" value="IDD1-16"/>
</dbReference>
<evidence type="ECO:0000256" key="2">
    <source>
        <dbReference type="ARBA" id="ARBA00022737"/>
    </source>
</evidence>
<keyword evidence="1" id="KW-0479">Metal-binding</keyword>
<evidence type="ECO:0000256" key="8">
    <source>
        <dbReference type="SAM" id="MobiDB-lite"/>
    </source>
</evidence>
<feature type="region of interest" description="Disordered" evidence="8">
    <location>
        <begin position="245"/>
        <end position="302"/>
    </location>
</feature>
<reference evidence="10 11" key="1">
    <citation type="submission" date="2021-05" db="EMBL/GenBank/DDBJ databases">
        <title>Genome Assembly of Synthetic Allotetraploid Brassica napus Reveals Homoeologous Exchanges between Subgenomes.</title>
        <authorList>
            <person name="Davis J.T."/>
        </authorList>
    </citation>
    <scope>NUCLEOTIDE SEQUENCE [LARGE SCALE GENOMIC DNA]</scope>
    <source>
        <strain evidence="11">cv. Da-Ae</strain>
        <tissue evidence="10">Seedling</tissue>
    </source>
</reference>
<dbReference type="Pfam" id="PF12874">
    <property type="entry name" value="zf-met"/>
    <property type="match status" value="1"/>
</dbReference>
<comment type="caution">
    <text evidence="10">The sequence shown here is derived from an EMBL/GenBank/DDBJ whole genome shotgun (WGS) entry which is preliminary data.</text>
</comment>
<keyword evidence="4" id="KW-0862">Zinc</keyword>
<evidence type="ECO:0000256" key="5">
    <source>
        <dbReference type="ARBA" id="ARBA00023015"/>
    </source>
</evidence>
<dbReference type="InterPro" id="IPR036236">
    <property type="entry name" value="Znf_C2H2_sf"/>
</dbReference>
<feature type="region of interest" description="Disordered" evidence="8">
    <location>
        <begin position="461"/>
        <end position="481"/>
    </location>
</feature>
<dbReference type="PROSITE" id="PS00028">
    <property type="entry name" value="ZINC_FINGER_C2H2_1"/>
    <property type="match status" value="1"/>
</dbReference>
<dbReference type="Pfam" id="PF22995">
    <property type="entry name" value="C2CH-3rd_BIRD-IDD"/>
    <property type="match status" value="1"/>
</dbReference>
<dbReference type="SMART" id="SM00355">
    <property type="entry name" value="ZnF_C2H2"/>
    <property type="match status" value="3"/>
</dbReference>
<keyword evidence="6" id="KW-0804">Transcription</keyword>
<keyword evidence="2" id="KW-0677">Repeat</keyword>
<keyword evidence="3 7" id="KW-0863">Zinc-finger</keyword>
<evidence type="ECO:0000256" key="7">
    <source>
        <dbReference type="PROSITE-ProRule" id="PRU00042"/>
    </source>
</evidence>
<dbReference type="PANTHER" id="PTHR10593">
    <property type="entry name" value="SERINE/THREONINE-PROTEIN KINASE RIO"/>
    <property type="match status" value="1"/>
</dbReference>
<feature type="region of interest" description="Disordered" evidence="8">
    <location>
        <begin position="555"/>
        <end position="610"/>
    </location>
</feature>
<organism evidence="10 11">
    <name type="scientific">Brassica napus</name>
    <name type="common">Rape</name>
    <dbReference type="NCBI Taxonomy" id="3708"/>
    <lineage>
        <taxon>Eukaryota</taxon>
        <taxon>Viridiplantae</taxon>
        <taxon>Streptophyta</taxon>
        <taxon>Embryophyta</taxon>
        <taxon>Tracheophyta</taxon>
        <taxon>Spermatophyta</taxon>
        <taxon>Magnoliopsida</taxon>
        <taxon>eudicotyledons</taxon>
        <taxon>Gunneridae</taxon>
        <taxon>Pentapetalae</taxon>
        <taxon>rosids</taxon>
        <taxon>malvids</taxon>
        <taxon>Brassicales</taxon>
        <taxon>Brassicaceae</taxon>
        <taxon>Brassiceae</taxon>
        <taxon>Brassica</taxon>
    </lineage>
</organism>